<dbReference type="Pfam" id="PF02265">
    <property type="entry name" value="S1-P1_nuclease"/>
    <property type="match status" value="1"/>
</dbReference>
<feature type="signal peptide" evidence="8">
    <location>
        <begin position="1"/>
        <end position="23"/>
    </location>
</feature>
<dbReference type="GO" id="GO:0003676">
    <property type="term" value="F:nucleic acid binding"/>
    <property type="evidence" value="ECO:0007669"/>
    <property type="project" value="InterPro"/>
</dbReference>
<dbReference type="PANTHER" id="PTHR33146">
    <property type="entry name" value="ENDONUCLEASE 4"/>
    <property type="match status" value="1"/>
</dbReference>
<evidence type="ECO:0000313" key="10">
    <source>
        <dbReference type="Proteomes" id="UP000000702"/>
    </source>
</evidence>
<accession>F9WI79</accession>
<evidence type="ECO:0000256" key="5">
    <source>
        <dbReference type="ARBA" id="ARBA00022801"/>
    </source>
</evidence>
<dbReference type="FunFam" id="1.10.575.10:FF:000003">
    <property type="entry name" value="Single strand-specific nuclease, putative"/>
    <property type="match status" value="1"/>
</dbReference>
<dbReference type="GO" id="GO:0004519">
    <property type="term" value="F:endonuclease activity"/>
    <property type="evidence" value="ECO:0007669"/>
    <property type="project" value="UniProtKB-KW"/>
</dbReference>
<evidence type="ECO:0000256" key="4">
    <source>
        <dbReference type="ARBA" id="ARBA00022759"/>
    </source>
</evidence>
<dbReference type="Proteomes" id="UP000000702">
    <property type="component" value="Unassembled WGS sequence"/>
</dbReference>
<protein>
    <submittedName>
        <fullName evidence="9">WGS project CAEQ00000000 data, annotated contig 742</fullName>
    </submittedName>
</protein>
<organism evidence="9 10">
    <name type="scientific">Trypanosoma congolense (strain IL3000)</name>
    <dbReference type="NCBI Taxonomy" id="1068625"/>
    <lineage>
        <taxon>Eukaryota</taxon>
        <taxon>Discoba</taxon>
        <taxon>Euglenozoa</taxon>
        <taxon>Kinetoplastea</taxon>
        <taxon>Metakinetoplastina</taxon>
        <taxon>Trypanosomatida</taxon>
        <taxon>Trypanosomatidae</taxon>
        <taxon>Trypanosoma</taxon>
        <taxon>Nannomonas</taxon>
    </lineage>
</organism>
<evidence type="ECO:0000313" key="9">
    <source>
        <dbReference type="EMBL" id="CCD17024.1"/>
    </source>
</evidence>
<dbReference type="InterPro" id="IPR008947">
    <property type="entry name" value="PLipase_C/P1_nuclease_dom_sf"/>
</dbReference>
<comment type="caution">
    <text evidence="9">The sequence shown here is derived from an EMBL/GenBank/DDBJ whole genome shotgun (WGS) entry which is preliminary data.</text>
</comment>
<evidence type="ECO:0000256" key="7">
    <source>
        <dbReference type="ARBA" id="ARBA00023180"/>
    </source>
</evidence>
<dbReference type="GO" id="GO:0046872">
    <property type="term" value="F:metal ion binding"/>
    <property type="evidence" value="ECO:0007669"/>
    <property type="project" value="UniProtKB-KW"/>
</dbReference>
<reference evidence="10" key="1">
    <citation type="submission" date="2011-07" db="EMBL/GenBank/DDBJ databases">
        <title>Divergent evolution of antigenic variation in African trypanosomes.</title>
        <authorList>
            <person name="Jackson A.P."/>
            <person name="Berry A."/>
            <person name="Allison H.C."/>
            <person name="Burton P."/>
            <person name="Anderson J."/>
            <person name="Aslett M."/>
            <person name="Brown R."/>
            <person name="Corton N."/>
            <person name="Harris D."/>
            <person name="Hauser H."/>
            <person name="Gamble J."/>
            <person name="Gilderthorp R."/>
            <person name="McQuillan J."/>
            <person name="Quail M.A."/>
            <person name="Sanders M."/>
            <person name="Van Tonder A."/>
            <person name="Ginger M.L."/>
            <person name="Donelson J.E."/>
            <person name="Field M.C."/>
            <person name="Barry J.D."/>
            <person name="Berriman M."/>
            <person name="Hertz-Fowler C."/>
        </authorList>
    </citation>
    <scope>NUCLEOTIDE SEQUENCE [LARGE SCALE GENOMIC DNA]</scope>
    <source>
        <strain evidence="10">IL3000</strain>
    </source>
</reference>
<gene>
    <name evidence="9" type="ORF">TCIL3000_0_18860</name>
</gene>
<name>F9WI79_TRYCI</name>
<keyword evidence="10" id="KW-1185">Reference proteome</keyword>
<keyword evidence="4" id="KW-0255">Endonuclease</keyword>
<reference evidence="9 10" key="2">
    <citation type="journal article" date="2012" name="Proc. Natl. Acad. Sci. U.S.A.">
        <title>Antigenic diversity is generated by distinct evolutionary mechanisms in African trypanosome species.</title>
        <authorList>
            <person name="Jackson A.P."/>
            <person name="Berry A."/>
            <person name="Aslett M."/>
            <person name="Allison H.C."/>
            <person name="Burton P."/>
            <person name="Vavrova-Anderson J."/>
            <person name="Brown R."/>
            <person name="Browne H."/>
            <person name="Corton N."/>
            <person name="Hauser H."/>
            <person name="Gamble J."/>
            <person name="Gilderthorp R."/>
            <person name="Marcello L."/>
            <person name="McQuillan J."/>
            <person name="Otto T.D."/>
            <person name="Quail M.A."/>
            <person name="Sanders M.J."/>
            <person name="van Tonder A."/>
            <person name="Ginger M.L."/>
            <person name="Field M.C."/>
            <person name="Barry J.D."/>
            <person name="Hertz-Fowler C."/>
            <person name="Berriman M."/>
        </authorList>
    </citation>
    <scope>NUCLEOTIDE SEQUENCE [LARGE SCALE GENOMIC DNA]</scope>
    <source>
        <strain evidence="9 10">IL3000</strain>
    </source>
</reference>
<proteinExistence type="inferred from homology"/>
<evidence type="ECO:0000256" key="2">
    <source>
        <dbReference type="ARBA" id="ARBA00022722"/>
    </source>
</evidence>
<evidence type="ECO:0000256" key="8">
    <source>
        <dbReference type="SAM" id="SignalP"/>
    </source>
</evidence>
<sequence length="310" mass="35262">MMRFVSPLCPLILIVASLLPLHASGWWGFGHMVVAEIARRNLDEKIMRTLENYTQHLSMSGPFPEIPDFVQSACWPDDLKGYNLRVMNGWHFTDNIYIRGNFTPENITKQKSNVVSVIDSLSNTLKRTDTPIYVRSFALAHLVHYYGDIHQPLHTTSMMSNDFPHGDLGGNLIRVSFRGHHMNLHALWDSICQGEQKQLKRPLSPESYAKVISFADRLVATYNFSREEKELTSPAAISKEGYALAKAVAYKNVEDNTILNESYIENCVKTAEERVTLAGYRLATQLTKIFKRKRKSSKGHRDDSIYASPL</sequence>
<dbReference type="CDD" id="cd11010">
    <property type="entry name" value="S1-P1_nuclease"/>
    <property type="match status" value="1"/>
</dbReference>
<keyword evidence="2" id="KW-0540">Nuclease</keyword>
<dbReference type="PANTHER" id="PTHR33146:SF10">
    <property type="entry name" value="STRAND-SPECIFIC NUCLEASE, PUTATIVE-RELATED"/>
    <property type="match status" value="1"/>
</dbReference>
<dbReference type="SUPFAM" id="SSF48537">
    <property type="entry name" value="Phospholipase C/P1 nuclease"/>
    <property type="match status" value="1"/>
</dbReference>
<dbReference type="GO" id="GO:0006308">
    <property type="term" value="P:DNA catabolic process"/>
    <property type="evidence" value="ECO:0007669"/>
    <property type="project" value="InterPro"/>
</dbReference>
<comment type="similarity">
    <text evidence="1">Belongs to the nuclease type I family.</text>
</comment>
<dbReference type="GO" id="GO:0016788">
    <property type="term" value="F:hydrolase activity, acting on ester bonds"/>
    <property type="evidence" value="ECO:0007669"/>
    <property type="project" value="InterPro"/>
</dbReference>
<dbReference type="EMBL" id="CAEQ01002539">
    <property type="protein sequence ID" value="CCD17024.1"/>
    <property type="molecule type" value="Genomic_DNA"/>
</dbReference>
<keyword evidence="7" id="KW-0325">Glycoprotein</keyword>
<dbReference type="AlphaFoldDB" id="F9WI79"/>
<feature type="chain" id="PRO_5003395072" evidence="8">
    <location>
        <begin position="24"/>
        <end position="310"/>
    </location>
</feature>
<keyword evidence="5" id="KW-0378">Hydrolase</keyword>
<dbReference type="VEuPathDB" id="TriTrypDB:TcIL3000_0_18860"/>
<evidence type="ECO:0000256" key="6">
    <source>
        <dbReference type="ARBA" id="ARBA00023157"/>
    </source>
</evidence>
<keyword evidence="6" id="KW-1015">Disulfide bond</keyword>
<evidence type="ECO:0000256" key="1">
    <source>
        <dbReference type="ARBA" id="ARBA00009547"/>
    </source>
</evidence>
<dbReference type="Gene3D" id="1.10.575.10">
    <property type="entry name" value="P1 Nuclease"/>
    <property type="match status" value="1"/>
</dbReference>
<dbReference type="InterPro" id="IPR003154">
    <property type="entry name" value="S1/P1nuclease"/>
</dbReference>
<keyword evidence="3" id="KW-0479">Metal-binding</keyword>
<dbReference type="OMA" id="HYIDIPF"/>
<evidence type="ECO:0000256" key="3">
    <source>
        <dbReference type="ARBA" id="ARBA00022723"/>
    </source>
</evidence>
<keyword evidence="8" id="KW-0732">Signal</keyword>